<reference evidence="10 11" key="1">
    <citation type="submission" date="2024-02" db="EMBL/GenBank/DDBJ databases">
        <title>Expansion and revision of Xanthobacter and proposal of Roseixanthobacter gen. nov.</title>
        <authorList>
            <person name="Soltysiak M.P.M."/>
            <person name="Jalihal A."/>
            <person name="Ory A."/>
            <person name="Chrisophersen C."/>
            <person name="Lee A.D."/>
            <person name="Boulton J."/>
            <person name="Springer M."/>
        </authorList>
    </citation>
    <scope>NUCLEOTIDE SEQUENCE [LARGE SCALE GENOMIC DNA]</scope>
    <source>
        <strain evidence="10 11">23A</strain>
    </source>
</reference>
<dbReference type="InterPro" id="IPR003439">
    <property type="entry name" value="ABC_transporter-like_ATP-bd"/>
</dbReference>
<gene>
    <name evidence="10" type="ORF">V5F32_16295</name>
</gene>
<organism evidence="10 11">
    <name type="scientific">Xanthobacter oligotrophicus</name>
    <dbReference type="NCBI Taxonomy" id="2607286"/>
    <lineage>
        <taxon>Bacteria</taxon>
        <taxon>Pseudomonadati</taxon>
        <taxon>Pseudomonadota</taxon>
        <taxon>Alphaproteobacteria</taxon>
        <taxon>Hyphomicrobiales</taxon>
        <taxon>Xanthobacteraceae</taxon>
        <taxon>Xanthobacter</taxon>
    </lineage>
</organism>
<sequence length="308" mass="33593">MSAVAANDPKFISIEGIARRYPVAGGGFTTIFENLWLQVPRGEFVCIIGHSGCGKTSVLNILAGLETPSDGVVVVDGQAIEGPSLDRAVIFQGHALLPWKSVLGNVAYAVSSRWRKAGRAEVEERAKRFIDLVGLKGSELKKPAELSGGMRQRVGIARALSIEPKIMLMDEPFSALDALTRGTLQDEVRRICKSTGQTVVMITHDVDEAIYLADRIVLMTNGPEAMVAEVVENPLPADRRRDTIHREPDFYTVRNHLVDFLVARSRTFRDVKPAGHDPRHPPLVRLGEPAAPPPGNTIPFPAVAKARD</sequence>
<dbReference type="SMART" id="SM00382">
    <property type="entry name" value="AAA"/>
    <property type="match status" value="1"/>
</dbReference>
<dbReference type="GO" id="GO:0005524">
    <property type="term" value="F:ATP binding"/>
    <property type="evidence" value="ECO:0007669"/>
    <property type="project" value="UniProtKB-KW"/>
</dbReference>
<dbReference type="PROSITE" id="PS50893">
    <property type="entry name" value="ABC_TRANSPORTER_2"/>
    <property type="match status" value="1"/>
</dbReference>
<keyword evidence="5" id="KW-0547">Nucleotide-binding</keyword>
<evidence type="ECO:0000256" key="1">
    <source>
        <dbReference type="ARBA" id="ARBA00004202"/>
    </source>
</evidence>
<protein>
    <submittedName>
        <fullName evidence="10">ABC transporter ATP-binding protein</fullName>
    </submittedName>
</protein>
<dbReference type="PANTHER" id="PTHR42788">
    <property type="entry name" value="TAURINE IMPORT ATP-BINDING PROTEIN-RELATED"/>
    <property type="match status" value="1"/>
</dbReference>
<comment type="caution">
    <text evidence="10">The sequence shown here is derived from an EMBL/GenBank/DDBJ whole genome shotgun (WGS) entry which is preliminary data.</text>
</comment>
<keyword evidence="11" id="KW-1185">Reference proteome</keyword>
<proteinExistence type="inferred from homology"/>
<dbReference type="InterPro" id="IPR050166">
    <property type="entry name" value="ABC_transporter_ATP-bind"/>
</dbReference>
<dbReference type="EMBL" id="JBAFVH010000009">
    <property type="protein sequence ID" value="MFG1373736.1"/>
    <property type="molecule type" value="Genomic_DNA"/>
</dbReference>
<dbReference type="PANTHER" id="PTHR42788:SF7">
    <property type="entry name" value="NITRATE ABC TRANSPORTER ATP-BINDING PROTEIN"/>
    <property type="match status" value="1"/>
</dbReference>
<dbReference type="InterPro" id="IPR003593">
    <property type="entry name" value="AAA+_ATPase"/>
</dbReference>
<comment type="similarity">
    <text evidence="2">Belongs to the ABC transporter superfamily.</text>
</comment>
<evidence type="ECO:0000256" key="7">
    <source>
        <dbReference type="ARBA" id="ARBA00023136"/>
    </source>
</evidence>
<dbReference type="InterPro" id="IPR017871">
    <property type="entry name" value="ABC_transporter-like_CS"/>
</dbReference>
<feature type="compositionally biased region" description="Basic and acidic residues" evidence="8">
    <location>
        <begin position="271"/>
        <end position="280"/>
    </location>
</feature>
<dbReference type="Gene3D" id="3.40.50.300">
    <property type="entry name" value="P-loop containing nucleotide triphosphate hydrolases"/>
    <property type="match status" value="1"/>
</dbReference>
<dbReference type="RefSeq" id="WP_393993461.1">
    <property type="nucleotide sequence ID" value="NZ_JBAFVH010000009.1"/>
</dbReference>
<keyword evidence="6 10" id="KW-0067">ATP-binding</keyword>
<dbReference type="CDD" id="cd03293">
    <property type="entry name" value="ABC_NrtD_SsuB_transporters"/>
    <property type="match status" value="1"/>
</dbReference>
<evidence type="ECO:0000256" key="4">
    <source>
        <dbReference type="ARBA" id="ARBA00022475"/>
    </source>
</evidence>
<evidence type="ECO:0000256" key="8">
    <source>
        <dbReference type="SAM" id="MobiDB-lite"/>
    </source>
</evidence>
<comment type="subcellular location">
    <subcellularLocation>
        <location evidence="1">Cell membrane</location>
        <topology evidence="1">Peripheral membrane protein</topology>
    </subcellularLocation>
</comment>
<evidence type="ECO:0000259" key="9">
    <source>
        <dbReference type="PROSITE" id="PS50893"/>
    </source>
</evidence>
<evidence type="ECO:0000256" key="6">
    <source>
        <dbReference type="ARBA" id="ARBA00022840"/>
    </source>
</evidence>
<evidence type="ECO:0000256" key="3">
    <source>
        <dbReference type="ARBA" id="ARBA00022448"/>
    </source>
</evidence>
<evidence type="ECO:0000256" key="5">
    <source>
        <dbReference type="ARBA" id="ARBA00022741"/>
    </source>
</evidence>
<dbReference type="Pfam" id="PF00005">
    <property type="entry name" value="ABC_tran"/>
    <property type="match status" value="1"/>
</dbReference>
<evidence type="ECO:0000313" key="10">
    <source>
        <dbReference type="EMBL" id="MFG1373736.1"/>
    </source>
</evidence>
<keyword evidence="4" id="KW-1003">Cell membrane</keyword>
<evidence type="ECO:0000313" key="11">
    <source>
        <dbReference type="Proteomes" id="UP001604002"/>
    </source>
</evidence>
<feature type="region of interest" description="Disordered" evidence="8">
    <location>
        <begin position="271"/>
        <end position="308"/>
    </location>
</feature>
<dbReference type="InterPro" id="IPR027417">
    <property type="entry name" value="P-loop_NTPase"/>
</dbReference>
<dbReference type="PROSITE" id="PS00211">
    <property type="entry name" value="ABC_TRANSPORTER_1"/>
    <property type="match status" value="1"/>
</dbReference>
<feature type="domain" description="ABC transporter" evidence="9">
    <location>
        <begin position="12"/>
        <end position="246"/>
    </location>
</feature>
<dbReference type="SUPFAM" id="SSF52540">
    <property type="entry name" value="P-loop containing nucleoside triphosphate hydrolases"/>
    <property type="match status" value="1"/>
</dbReference>
<keyword evidence="3" id="KW-0813">Transport</keyword>
<evidence type="ECO:0000256" key="2">
    <source>
        <dbReference type="ARBA" id="ARBA00005417"/>
    </source>
</evidence>
<dbReference type="Proteomes" id="UP001604002">
    <property type="component" value="Unassembled WGS sequence"/>
</dbReference>
<accession>A0ABW6ZYA7</accession>
<keyword evidence="7" id="KW-0472">Membrane</keyword>
<name>A0ABW6ZYA7_9HYPH</name>